<dbReference type="Proteomes" id="UP000076874">
    <property type="component" value="Unassembled WGS sequence"/>
</dbReference>
<dbReference type="EMBL" id="AZHD01000027">
    <property type="protein sequence ID" value="OAA53803.1"/>
    <property type="molecule type" value="Genomic_DNA"/>
</dbReference>
<dbReference type="AlphaFoldDB" id="A0A167M1N7"/>
<protein>
    <submittedName>
        <fullName evidence="5">Biotin apo-protein</fullName>
    </submittedName>
</protein>
<dbReference type="OrthoDB" id="10250105at2759"/>
<dbReference type="PANTHER" id="PTHR12835">
    <property type="entry name" value="BIOTIN PROTEIN LIGASE"/>
    <property type="match status" value="1"/>
</dbReference>
<comment type="similarity">
    <text evidence="1">Belongs to the biotin--protein ligase family.</text>
</comment>
<feature type="compositionally biased region" description="Basic and acidic residues" evidence="3">
    <location>
        <begin position="500"/>
        <end position="520"/>
    </location>
</feature>
<dbReference type="InterPro" id="IPR004143">
    <property type="entry name" value="BPL_LPL_catalytic"/>
</dbReference>
<keyword evidence="2" id="KW-0436">Ligase</keyword>
<dbReference type="InterPro" id="IPR045864">
    <property type="entry name" value="aa-tRNA-synth_II/BPL/LPL"/>
</dbReference>
<feature type="domain" description="BPL/LPL catalytic" evidence="4">
    <location>
        <begin position="606"/>
        <end position="841"/>
    </location>
</feature>
<sequence>MASRKLNVLVYSGTGTTSESVRHCLLTLRRLLYPNYAVIAVTESALLKEPWQASCALLVIPGGADMGYSRVLNGAGNRRIAHYVRTGGRYLGLCAGGYYGSGRCEFEIGNKPLEVIGRRELGLFRGTCRGGAYPGFAYHSEAGARAVPLTIHRQAFSVGTANDELPDSAYSYYNGGGVFVDAKTADNVQILASYPNDIVVDGGKGRAAVIYCTAGEGAAILTGPHPEFEPANMVERPDQPGYQDLLRALRKDDESQARVRFLKACLAKLGLELGPADANAVPPRLSAMHVMSLYPDEVQELVYAWDEMASKRGNASIIRGEKDTFRVLQPDSGAGAWPAQASITSSSTMATANEGHHHHPPRQQPFCTSMLMDLTDRALRYPRLAELIDRVARAAASPDEQDMFRAILVAVADHEEEGDDGGSSITTTGEPASALTVEEWREKWHKDRESFDRTVDAVRRAVGQVLLGQHSDLPGLDPDVKQEMWSSLVYAWEDRRRKNEEKAERENQKENENGNEHAQELHTSLSDSQRDDHSRLMRLVDDVAAGADPENGGGGTVKHLVVHEGAWPSKIAAFDVGSFYRSLEQYRRTSQLQAGGNWIGHHGHHQHDANGDDDYEWGNRLMYARVTTSTNTVLEQNPKLLATLPTGFTFTATRQLAGRGRGSNVWLSPEGQLIFSTVINHPHKFPAAARSGFSGSSDRPVVFIQYIAAIAVVEAIHNYAPGFEALHVKLKWPNDIYALDLSGSNGDRDPSNSNNYVKIGGILSSCSFSNGHFQVILGIGVNAVNKKPTTSLAALLPDALQARSGDHNNSNNNNTGPAEISIERLLASVLVRLEALYKQFCRDGFAGALERRYYRHWLHTNQLVTLEAVEGAPRARVLGVTPDWGLLQVAEVVSDGPGTAERQTGRVWKLQSDENSFDYWKGLVRTKT</sequence>
<feature type="region of interest" description="Disordered" evidence="3">
    <location>
        <begin position="500"/>
        <end position="532"/>
    </location>
</feature>
<reference evidence="5 6" key="1">
    <citation type="journal article" date="2016" name="Genome Biol. Evol.">
        <title>Divergent and convergent evolution of fungal pathogenicity.</title>
        <authorList>
            <person name="Shang Y."/>
            <person name="Xiao G."/>
            <person name="Zheng P."/>
            <person name="Cen K."/>
            <person name="Zhan S."/>
            <person name="Wang C."/>
        </authorList>
    </citation>
    <scope>NUCLEOTIDE SEQUENCE [LARGE SCALE GENOMIC DNA]</scope>
    <source>
        <strain evidence="5 6">RCEF 264</strain>
    </source>
</reference>
<dbReference type="Gene3D" id="3.40.50.880">
    <property type="match status" value="1"/>
</dbReference>
<accession>A0A167M1N7</accession>
<evidence type="ECO:0000313" key="6">
    <source>
        <dbReference type="Proteomes" id="UP000076874"/>
    </source>
</evidence>
<dbReference type="Pfam" id="PF09825">
    <property type="entry name" value="BPL_N"/>
    <property type="match status" value="1"/>
</dbReference>
<dbReference type="GO" id="GO:0005737">
    <property type="term" value="C:cytoplasm"/>
    <property type="evidence" value="ECO:0007669"/>
    <property type="project" value="TreeGrafter"/>
</dbReference>
<evidence type="ECO:0000256" key="2">
    <source>
        <dbReference type="ARBA" id="ARBA00022598"/>
    </source>
</evidence>
<dbReference type="SUPFAM" id="SSF55681">
    <property type="entry name" value="Class II aaRS and biotin synthetases"/>
    <property type="match status" value="1"/>
</dbReference>
<dbReference type="Pfam" id="PF03099">
    <property type="entry name" value="BPL_LplA_LipB"/>
    <property type="match status" value="1"/>
</dbReference>
<dbReference type="CDD" id="cd16442">
    <property type="entry name" value="BPL"/>
    <property type="match status" value="1"/>
</dbReference>
<dbReference type="PANTHER" id="PTHR12835:SF5">
    <property type="entry name" value="BIOTIN--PROTEIN LIGASE"/>
    <property type="match status" value="1"/>
</dbReference>
<dbReference type="CDD" id="cd03144">
    <property type="entry name" value="GATase1_ScBLP_like"/>
    <property type="match status" value="1"/>
</dbReference>
<dbReference type="STRING" id="1081102.A0A167M1N7"/>
<name>A0A167M1N7_9HYPO</name>
<evidence type="ECO:0000313" key="5">
    <source>
        <dbReference type="EMBL" id="OAA53803.1"/>
    </source>
</evidence>
<dbReference type="Gene3D" id="3.30.930.10">
    <property type="entry name" value="Bira Bifunctional Protein, Domain 2"/>
    <property type="match status" value="1"/>
</dbReference>
<dbReference type="PROSITE" id="PS51733">
    <property type="entry name" value="BPL_LPL_CATALYTIC"/>
    <property type="match status" value="1"/>
</dbReference>
<proteinExistence type="inferred from homology"/>
<dbReference type="InterPro" id="IPR019197">
    <property type="entry name" value="Biotin-prot_ligase_N"/>
</dbReference>
<dbReference type="SUPFAM" id="SSF52317">
    <property type="entry name" value="Class I glutamine amidotransferase-like"/>
    <property type="match status" value="2"/>
</dbReference>
<comment type="caution">
    <text evidence="5">The sequence shown here is derived from an EMBL/GenBank/DDBJ whole genome shotgun (WGS) entry which is preliminary data.</text>
</comment>
<gene>
    <name evidence="5" type="ORF">SPI_09248</name>
</gene>
<evidence type="ECO:0000256" key="3">
    <source>
        <dbReference type="SAM" id="MobiDB-lite"/>
    </source>
</evidence>
<dbReference type="GO" id="GO:0004077">
    <property type="term" value="F:biotin--[biotin carboxyl-carrier protein] ligase activity"/>
    <property type="evidence" value="ECO:0007669"/>
    <property type="project" value="InterPro"/>
</dbReference>
<evidence type="ECO:0000259" key="4">
    <source>
        <dbReference type="PROSITE" id="PS51733"/>
    </source>
</evidence>
<dbReference type="InterPro" id="IPR004408">
    <property type="entry name" value="Biotin_CoA_COase_ligase"/>
</dbReference>
<dbReference type="InterPro" id="IPR029062">
    <property type="entry name" value="Class_I_gatase-like"/>
</dbReference>
<keyword evidence="6" id="KW-1185">Reference proteome</keyword>
<organism evidence="5 6">
    <name type="scientific">Niveomyces insectorum RCEF 264</name>
    <dbReference type="NCBI Taxonomy" id="1081102"/>
    <lineage>
        <taxon>Eukaryota</taxon>
        <taxon>Fungi</taxon>
        <taxon>Dikarya</taxon>
        <taxon>Ascomycota</taxon>
        <taxon>Pezizomycotina</taxon>
        <taxon>Sordariomycetes</taxon>
        <taxon>Hypocreomycetidae</taxon>
        <taxon>Hypocreales</taxon>
        <taxon>Cordycipitaceae</taxon>
        <taxon>Niveomyces</taxon>
    </lineage>
</organism>
<evidence type="ECO:0000256" key="1">
    <source>
        <dbReference type="ARBA" id="ARBA00009934"/>
    </source>
</evidence>